<reference evidence="6" key="2">
    <citation type="submission" date="2020-09" db="EMBL/GenBank/DDBJ databases">
        <authorList>
            <person name="Sun Q."/>
            <person name="Zhou Y."/>
        </authorList>
    </citation>
    <scope>NUCLEOTIDE SEQUENCE</scope>
    <source>
        <strain evidence="6">CGMCC 4.7368</strain>
    </source>
</reference>
<sequence length="431" mass="47805">MTTRLRYVAQINPLTRRFDRLAENDMVPFLPMENVWPGARLDLSQVRPKSAVAVGYTRFQSGDIVVPKITPTFEASRSVLIPALPNGVGAGTTELHVVRPGPEIEPRYLLYIFHSHNFLKRGEAEMYGVAGQKRVPDELIRDWPLDLPSIEEQGRIADFLDAETARIDQIAATQRAAKKVLLERRAAVVFCAVTGSSHQDRIPSTLAWVDNLPSNWKAVRLSHVARMGSGHTPSRNKPEWWIDCTIPWITTGEVSQMRSDRLEVITETREKISRIGLANSSAEVHPKGTVVLCRTAASAGYSAVMGRDMATSQDIATWTCGPELDPFFLLWCLRAMRTDLLQRLATGSTHKTIYMPDLQALRIPLPSVDQQRHIVSTIRSSNAAIDSAIDVIDRQLALLFERRQALITSAVTGQIEVTTAQGPTQPSGVST</sequence>
<dbReference type="CDD" id="cd17248">
    <property type="entry name" value="RMtype1_S_AmiI-TRD2-CR2_like"/>
    <property type="match status" value="1"/>
</dbReference>
<comment type="similarity">
    <text evidence="1">Belongs to the type-I restriction system S methylase family.</text>
</comment>
<dbReference type="GO" id="GO:0003677">
    <property type="term" value="F:DNA binding"/>
    <property type="evidence" value="ECO:0007669"/>
    <property type="project" value="UniProtKB-KW"/>
</dbReference>
<dbReference type="EMBL" id="BMNH01000041">
    <property type="protein sequence ID" value="GGO82274.1"/>
    <property type="molecule type" value="Genomic_DNA"/>
</dbReference>
<evidence type="ECO:0000256" key="4">
    <source>
        <dbReference type="ARBA" id="ARBA00038652"/>
    </source>
</evidence>
<keyword evidence="7" id="KW-1185">Reference proteome</keyword>
<reference evidence="6" key="1">
    <citation type="journal article" date="2014" name="Int. J. Syst. Evol. Microbiol.">
        <title>Complete genome sequence of Corynebacterium casei LMG S-19264T (=DSM 44701T), isolated from a smear-ripened cheese.</title>
        <authorList>
            <consortium name="US DOE Joint Genome Institute (JGI-PGF)"/>
            <person name="Walter F."/>
            <person name="Albersmeier A."/>
            <person name="Kalinowski J."/>
            <person name="Ruckert C."/>
        </authorList>
    </citation>
    <scope>NUCLEOTIDE SEQUENCE</scope>
    <source>
        <strain evidence="6">CGMCC 4.7368</strain>
    </source>
</reference>
<dbReference type="AlphaFoldDB" id="A0A918DU93"/>
<dbReference type="Gene3D" id="3.90.220.20">
    <property type="entry name" value="DNA methylase specificity domains"/>
    <property type="match status" value="2"/>
</dbReference>
<feature type="domain" description="Type I restriction modification DNA specificity" evidence="5">
    <location>
        <begin position="213"/>
        <end position="379"/>
    </location>
</feature>
<gene>
    <name evidence="6" type="ORF">GCM10012289_73140</name>
</gene>
<dbReference type="PANTHER" id="PTHR43140">
    <property type="entry name" value="TYPE-1 RESTRICTION ENZYME ECOKI SPECIFICITY PROTEIN"/>
    <property type="match status" value="1"/>
</dbReference>
<dbReference type="GO" id="GO:0009307">
    <property type="term" value="P:DNA restriction-modification system"/>
    <property type="evidence" value="ECO:0007669"/>
    <property type="project" value="UniProtKB-KW"/>
</dbReference>
<proteinExistence type="inferred from homology"/>
<comment type="subunit">
    <text evidence="4">The methyltransferase is composed of M and S polypeptides.</text>
</comment>
<dbReference type="Proteomes" id="UP000646523">
    <property type="component" value="Unassembled WGS sequence"/>
</dbReference>
<comment type="caution">
    <text evidence="6">The sequence shown here is derived from an EMBL/GenBank/DDBJ whole genome shotgun (WGS) entry which is preliminary data.</text>
</comment>
<name>A0A918DU93_9ACTN</name>
<evidence type="ECO:0000313" key="6">
    <source>
        <dbReference type="EMBL" id="GGO82274.1"/>
    </source>
</evidence>
<keyword evidence="3" id="KW-0238">DNA-binding</keyword>
<keyword evidence="2" id="KW-0680">Restriction system</keyword>
<dbReference type="Pfam" id="PF01420">
    <property type="entry name" value="Methylase_S"/>
    <property type="match status" value="1"/>
</dbReference>
<dbReference type="PANTHER" id="PTHR43140:SF1">
    <property type="entry name" value="TYPE I RESTRICTION ENZYME ECOKI SPECIFICITY SUBUNIT"/>
    <property type="match status" value="1"/>
</dbReference>
<accession>A0A918DU93</accession>
<organism evidence="6 7">
    <name type="scientific">Nonomuraea cavernae</name>
    <dbReference type="NCBI Taxonomy" id="2045107"/>
    <lineage>
        <taxon>Bacteria</taxon>
        <taxon>Bacillati</taxon>
        <taxon>Actinomycetota</taxon>
        <taxon>Actinomycetes</taxon>
        <taxon>Streptosporangiales</taxon>
        <taxon>Streptosporangiaceae</taxon>
        <taxon>Nonomuraea</taxon>
    </lineage>
</organism>
<evidence type="ECO:0000256" key="2">
    <source>
        <dbReference type="ARBA" id="ARBA00022747"/>
    </source>
</evidence>
<evidence type="ECO:0000259" key="5">
    <source>
        <dbReference type="Pfam" id="PF01420"/>
    </source>
</evidence>
<dbReference type="SUPFAM" id="SSF116734">
    <property type="entry name" value="DNA methylase specificity domain"/>
    <property type="match status" value="2"/>
</dbReference>
<evidence type="ECO:0000313" key="7">
    <source>
        <dbReference type="Proteomes" id="UP000646523"/>
    </source>
</evidence>
<dbReference type="InterPro" id="IPR000055">
    <property type="entry name" value="Restrct_endonuc_typeI_TRD"/>
</dbReference>
<evidence type="ECO:0000256" key="1">
    <source>
        <dbReference type="ARBA" id="ARBA00010923"/>
    </source>
</evidence>
<dbReference type="InterPro" id="IPR051212">
    <property type="entry name" value="Type-I_RE_S_subunit"/>
</dbReference>
<protein>
    <recommendedName>
        <fullName evidence="5">Type I restriction modification DNA specificity domain-containing protein</fullName>
    </recommendedName>
</protein>
<evidence type="ECO:0000256" key="3">
    <source>
        <dbReference type="ARBA" id="ARBA00023125"/>
    </source>
</evidence>
<dbReference type="CDD" id="cd17260">
    <property type="entry name" value="RMtype1_S_EcoEI-TRD1-CR1_like"/>
    <property type="match status" value="1"/>
</dbReference>
<dbReference type="InterPro" id="IPR044946">
    <property type="entry name" value="Restrct_endonuc_typeI_TRD_sf"/>
</dbReference>